<keyword evidence="2" id="KW-1185">Reference proteome</keyword>
<evidence type="ECO:0000313" key="2">
    <source>
        <dbReference type="Proteomes" id="UP001055811"/>
    </source>
</evidence>
<dbReference type="Proteomes" id="UP001055811">
    <property type="component" value="Linkage Group LG04"/>
</dbReference>
<comment type="caution">
    <text evidence="1">The sequence shown here is derived from an EMBL/GenBank/DDBJ whole genome shotgun (WGS) entry which is preliminary data.</text>
</comment>
<name>A0ACB9DT59_CICIN</name>
<protein>
    <submittedName>
        <fullName evidence="1">Uncharacterized protein</fullName>
    </submittedName>
</protein>
<reference evidence="1 2" key="2">
    <citation type="journal article" date="2022" name="Mol. Ecol. Resour.">
        <title>The genomes of chicory, endive, great burdock and yacon provide insights into Asteraceae paleo-polyploidization history and plant inulin production.</title>
        <authorList>
            <person name="Fan W."/>
            <person name="Wang S."/>
            <person name="Wang H."/>
            <person name="Wang A."/>
            <person name="Jiang F."/>
            <person name="Liu H."/>
            <person name="Zhao H."/>
            <person name="Xu D."/>
            <person name="Zhang Y."/>
        </authorList>
    </citation>
    <scope>NUCLEOTIDE SEQUENCE [LARGE SCALE GENOMIC DNA]</scope>
    <source>
        <strain evidence="2">cv. Punajuju</strain>
        <tissue evidence="1">Leaves</tissue>
    </source>
</reference>
<reference evidence="2" key="1">
    <citation type="journal article" date="2022" name="Mol. Ecol. Resour.">
        <title>The genomes of chicory, endive, great burdock and yacon provide insights into Asteraceae palaeo-polyploidization history and plant inulin production.</title>
        <authorList>
            <person name="Fan W."/>
            <person name="Wang S."/>
            <person name="Wang H."/>
            <person name="Wang A."/>
            <person name="Jiang F."/>
            <person name="Liu H."/>
            <person name="Zhao H."/>
            <person name="Xu D."/>
            <person name="Zhang Y."/>
        </authorList>
    </citation>
    <scope>NUCLEOTIDE SEQUENCE [LARGE SCALE GENOMIC DNA]</scope>
    <source>
        <strain evidence="2">cv. Punajuju</strain>
    </source>
</reference>
<accession>A0ACB9DT59</accession>
<gene>
    <name evidence="1" type="ORF">L2E82_20368</name>
</gene>
<organism evidence="1 2">
    <name type="scientific">Cichorium intybus</name>
    <name type="common">Chicory</name>
    <dbReference type="NCBI Taxonomy" id="13427"/>
    <lineage>
        <taxon>Eukaryota</taxon>
        <taxon>Viridiplantae</taxon>
        <taxon>Streptophyta</taxon>
        <taxon>Embryophyta</taxon>
        <taxon>Tracheophyta</taxon>
        <taxon>Spermatophyta</taxon>
        <taxon>Magnoliopsida</taxon>
        <taxon>eudicotyledons</taxon>
        <taxon>Gunneridae</taxon>
        <taxon>Pentapetalae</taxon>
        <taxon>asterids</taxon>
        <taxon>campanulids</taxon>
        <taxon>Asterales</taxon>
        <taxon>Asteraceae</taxon>
        <taxon>Cichorioideae</taxon>
        <taxon>Cichorieae</taxon>
        <taxon>Cichoriinae</taxon>
        <taxon>Cichorium</taxon>
    </lineage>
</organism>
<proteinExistence type="predicted"/>
<dbReference type="EMBL" id="CM042012">
    <property type="protein sequence ID" value="KAI3749752.1"/>
    <property type="molecule type" value="Genomic_DNA"/>
</dbReference>
<evidence type="ECO:0000313" key="1">
    <source>
        <dbReference type="EMBL" id="KAI3749752.1"/>
    </source>
</evidence>
<sequence>MLKRMEIAVEFSRSELYISLSRMVVVRDHDFVMWVAGEPHLTIAFMGILIQTTKLMYIFLSSLSFSMSTRVGNKLGAGRPGNPKMECDTKSNPSRRSQFSFDSRVLILLH</sequence>